<dbReference type="Proteomes" id="UP001056120">
    <property type="component" value="Linkage Group LG17"/>
</dbReference>
<protein>
    <submittedName>
        <fullName evidence="1">Uncharacterized protein</fullName>
    </submittedName>
</protein>
<reference evidence="2" key="1">
    <citation type="journal article" date="2022" name="Mol. Ecol. Resour.">
        <title>The genomes of chicory, endive, great burdock and yacon provide insights into Asteraceae palaeo-polyploidization history and plant inulin production.</title>
        <authorList>
            <person name="Fan W."/>
            <person name="Wang S."/>
            <person name="Wang H."/>
            <person name="Wang A."/>
            <person name="Jiang F."/>
            <person name="Liu H."/>
            <person name="Zhao H."/>
            <person name="Xu D."/>
            <person name="Zhang Y."/>
        </authorList>
    </citation>
    <scope>NUCLEOTIDE SEQUENCE [LARGE SCALE GENOMIC DNA]</scope>
    <source>
        <strain evidence="2">cv. Yunnan</strain>
    </source>
</reference>
<evidence type="ECO:0000313" key="2">
    <source>
        <dbReference type="Proteomes" id="UP001056120"/>
    </source>
</evidence>
<dbReference type="EMBL" id="CM042034">
    <property type="protein sequence ID" value="KAI3763269.1"/>
    <property type="molecule type" value="Genomic_DNA"/>
</dbReference>
<accession>A0ACB9EW53</accession>
<gene>
    <name evidence="1" type="ORF">L1987_53723</name>
</gene>
<comment type="caution">
    <text evidence="1">The sequence shown here is derived from an EMBL/GenBank/DDBJ whole genome shotgun (WGS) entry which is preliminary data.</text>
</comment>
<name>A0ACB9EW53_9ASTR</name>
<organism evidence="1 2">
    <name type="scientific">Smallanthus sonchifolius</name>
    <dbReference type="NCBI Taxonomy" id="185202"/>
    <lineage>
        <taxon>Eukaryota</taxon>
        <taxon>Viridiplantae</taxon>
        <taxon>Streptophyta</taxon>
        <taxon>Embryophyta</taxon>
        <taxon>Tracheophyta</taxon>
        <taxon>Spermatophyta</taxon>
        <taxon>Magnoliopsida</taxon>
        <taxon>eudicotyledons</taxon>
        <taxon>Gunneridae</taxon>
        <taxon>Pentapetalae</taxon>
        <taxon>asterids</taxon>
        <taxon>campanulids</taxon>
        <taxon>Asterales</taxon>
        <taxon>Asteraceae</taxon>
        <taxon>Asteroideae</taxon>
        <taxon>Heliantheae alliance</taxon>
        <taxon>Millerieae</taxon>
        <taxon>Smallanthus</taxon>
    </lineage>
</organism>
<keyword evidence="2" id="KW-1185">Reference proteome</keyword>
<evidence type="ECO:0000313" key="1">
    <source>
        <dbReference type="EMBL" id="KAI3763269.1"/>
    </source>
</evidence>
<sequence>MLNADLEKRRKNLNAWSKELNKREALTEREKQKLDEEKQKNDLQNSSLHKASIEQKKADESLLRLVEEQKREKEDAWKKVLELETQLVAKQKMEMQIERLKGKLQVMKHLCDEDDTAVQEQIKKISDELEAKMEEMDGVEEINQTLVVKEQQSNDESQNARKELITFW</sequence>
<reference evidence="1 2" key="2">
    <citation type="journal article" date="2022" name="Mol. Ecol. Resour.">
        <title>The genomes of chicory, endive, great burdock and yacon provide insights into Asteraceae paleo-polyploidization history and plant inulin production.</title>
        <authorList>
            <person name="Fan W."/>
            <person name="Wang S."/>
            <person name="Wang H."/>
            <person name="Wang A."/>
            <person name="Jiang F."/>
            <person name="Liu H."/>
            <person name="Zhao H."/>
            <person name="Xu D."/>
            <person name="Zhang Y."/>
        </authorList>
    </citation>
    <scope>NUCLEOTIDE SEQUENCE [LARGE SCALE GENOMIC DNA]</scope>
    <source>
        <strain evidence="2">cv. Yunnan</strain>
        <tissue evidence="1">Leaves</tissue>
    </source>
</reference>
<proteinExistence type="predicted"/>